<name>A0A0W0F8B6_MONRR</name>
<feature type="region of interest" description="Disordered" evidence="1">
    <location>
        <begin position="387"/>
        <end position="410"/>
    </location>
</feature>
<gene>
    <name evidence="2" type="ORF">WG66_14932</name>
</gene>
<accession>A0A0W0F8B6</accession>
<reference evidence="2 3" key="1">
    <citation type="submission" date="2015-12" db="EMBL/GenBank/DDBJ databases">
        <title>Draft genome sequence of Moniliophthora roreri, the causal agent of frosty pod rot of cacao.</title>
        <authorList>
            <person name="Aime M.C."/>
            <person name="Diaz-Valderrama J.R."/>
            <person name="Kijpornyongpan T."/>
            <person name="Phillips-Mora W."/>
        </authorList>
    </citation>
    <scope>NUCLEOTIDE SEQUENCE [LARGE SCALE GENOMIC DNA]</scope>
    <source>
        <strain evidence="2 3">MCA 2952</strain>
    </source>
</reference>
<sequence length="410" mass="45102">MSNASAAASSSSAAGSQPARIPSPVPTVSGEGRYRENITYPNGLKPNPYQLLHLFNTEHLFFLRSQQKLFERIVESCSLEIANQVMYACNYQLELEGPITISEQCWNTLIPSPSASSTDSDNKPMGTDTPILTSTTLGASSPGSLLNPWSMKPDSPPLPIPPPNPTTPSFILTPLPIPTSSLRSSQLTPSSHPDPNLRPPLTPELFRHLKPQFHWEVEHIPAVGREVTLKESEDAARDEEWKNRTPENLVDRVSALCADWSAILPDIAHSTCVVDASKLNLDIRLVTALTNKGLAALCAEGLIWAQTLCRMVAVMTMNETTTTNPTTISAENVNMLTAKYNRDTQLLFVGTDPKKVRLLSVEERQAMGWQPTFDVPSTPCLGTVNEMPDIDDRPDTSYDYDTELYRDGES</sequence>
<feature type="region of interest" description="Disordered" evidence="1">
    <location>
        <begin position="112"/>
        <end position="171"/>
    </location>
</feature>
<evidence type="ECO:0008006" key="4">
    <source>
        <dbReference type="Google" id="ProtNLM"/>
    </source>
</evidence>
<comment type="caution">
    <text evidence="2">The sequence shown here is derived from an EMBL/GenBank/DDBJ whole genome shotgun (WGS) entry which is preliminary data.</text>
</comment>
<dbReference type="EMBL" id="LATX01002223">
    <property type="protein sequence ID" value="KTB32484.1"/>
    <property type="molecule type" value="Genomic_DNA"/>
</dbReference>
<feature type="compositionally biased region" description="Polar residues" evidence="1">
    <location>
        <begin position="130"/>
        <end position="144"/>
    </location>
</feature>
<feature type="region of interest" description="Disordered" evidence="1">
    <location>
        <begin position="1"/>
        <end position="35"/>
    </location>
</feature>
<dbReference type="AlphaFoldDB" id="A0A0W0F8B6"/>
<organism evidence="2 3">
    <name type="scientific">Moniliophthora roreri</name>
    <name type="common">Frosty pod rot fungus</name>
    <name type="synonym">Monilia roreri</name>
    <dbReference type="NCBI Taxonomy" id="221103"/>
    <lineage>
        <taxon>Eukaryota</taxon>
        <taxon>Fungi</taxon>
        <taxon>Dikarya</taxon>
        <taxon>Basidiomycota</taxon>
        <taxon>Agaricomycotina</taxon>
        <taxon>Agaricomycetes</taxon>
        <taxon>Agaricomycetidae</taxon>
        <taxon>Agaricales</taxon>
        <taxon>Marasmiineae</taxon>
        <taxon>Marasmiaceae</taxon>
        <taxon>Moniliophthora</taxon>
    </lineage>
</organism>
<feature type="compositionally biased region" description="Pro residues" evidence="1">
    <location>
        <begin position="154"/>
        <end position="166"/>
    </location>
</feature>
<dbReference type="Proteomes" id="UP000054988">
    <property type="component" value="Unassembled WGS sequence"/>
</dbReference>
<evidence type="ECO:0000313" key="2">
    <source>
        <dbReference type="EMBL" id="KTB32484.1"/>
    </source>
</evidence>
<evidence type="ECO:0000313" key="3">
    <source>
        <dbReference type="Proteomes" id="UP000054988"/>
    </source>
</evidence>
<proteinExistence type="predicted"/>
<dbReference type="eggNOG" id="ENOG502S856">
    <property type="taxonomic scope" value="Eukaryota"/>
</dbReference>
<evidence type="ECO:0000256" key="1">
    <source>
        <dbReference type="SAM" id="MobiDB-lite"/>
    </source>
</evidence>
<feature type="compositionally biased region" description="Low complexity" evidence="1">
    <location>
        <begin position="1"/>
        <end position="14"/>
    </location>
</feature>
<protein>
    <recommendedName>
        <fullName evidence="4">Reverse transcriptase-rnase h-integrase</fullName>
    </recommendedName>
</protein>